<dbReference type="OrthoDB" id="9807874at2"/>
<keyword evidence="2 5" id="KW-0812">Transmembrane</keyword>
<name>A0A399D2W1_9BACT</name>
<reference evidence="7 8" key="1">
    <citation type="journal article" date="2015" name="Int. J. Syst. Evol. Microbiol.">
        <title>Mariniphaga sediminis sp. nov., isolated from coastal sediment.</title>
        <authorList>
            <person name="Wang F.Q."/>
            <person name="Shen Q.Y."/>
            <person name="Chen G.J."/>
            <person name="Du Z.J."/>
        </authorList>
    </citation>
    <scope>NUCLEOTIDE SEQUENCE [LARGE SCALE GENOMIC DNA]</scope>
    <source>
        <strain evidence="7 8">SY21</strain>
    </source>
</reference>
<dbReference type="InterPro" id="IPR050925">
    <property type="entry name" value="Rhomboid_protease_S54"/>
</dbReference>
<feature type="transmembrane region" description="Helical" evidence="5">
    <location>
        <begin position="237"/>
        <end position="256"/>
    </location>
</feature>
<keyword evidence="7" id="KW-0378">Hydrolase</keyword>
<dbReference type="GO" id="GO:0016020">
    <property type="term" value="C:membrane"/>
    <property type="evidence" value="ECO:0007669"/>
    <property type="project" value="UniProtKB-SubCell"/>
</dbReference>
<dbReference type="GO" id="GO:0006508">
    <property type="term" value="P:proteolysis"/>
    <property type="evidence" value="ECO:0007669"/>
    <property type="project" value="UniProtKB-KW"/>
</dbReference>
<feature type="transmembrane region" description="Helical" evidence="5">
    <location>
        <begin position="178"/>
        <end position="198"/>
    </location>
</feature>
<dbReference type="Pfam" id="PF01694">
    <property type="entry name" value="Rhomboid"/>
    <property type="match status" value="2"/>
</dbReference>
<feature type="transmembrane region" description="Helical" evidence="5">
    <location>
        <begin position="51"/>
        <end position="75"/>
    </location>
</feature>
<dbReference type="InterPro" id="IPR035952">
    <property type="entry name" value="Rhomboid-like_sf"/>
</dbReference>
<dbReference type="SUPFAM" id="SSF144091">
    <property type="entry name" value="Rhomboid-like"/>
    <property type="match status" value="1"/>
</dbReference>
<feature type="transmembrane region" description="Helical" evidence="5">
    <location>
        <begin position="12"/>
        <end position="30"/>
    </location>
</feature>
<evidence type="ECO:0000256" key="4">
    <source>
        <dbReference type="ARBA" id="ARBA00023136"/>
    </source>
</evidence>
<dbReference type="AlphaFoldDB" id="A0A399D2W1"/>
<evidence type="ECO:0000256" key="3">
    <source>
        <dbReference type="ARBA" id="ARBA00022989"/>
    </source>
</evidence>
<evidence type="ECO:0000256" key="5">
    <source>
        <dbReference type="SAM" id="Phobius"/>
    </source>
</evidence>
<feature type="transmembrane region" description="Helical" evidence="5">
    <location>
        <begin position="210"/>
        <end position="230"/>
    </location>
</feature>
<feature type="domain" description="Peptidase S54 rhomboid" evidence="6">
    <location>
        <begin position="47"/>
        <end position="107"/>
    </location>
</feature>
<keyword evidence="8" id="KW-1185">Reference proteome</keyword>
<evidence type="ECO:0000313" key="7">
    <source>
        <dbReference type="EMBL" id="RIH65907.1"/>
    </source>
</evidence>
<dbReference type="PANTHER" id="PTHR43731">
    <property type="entry name" value="RHOMBOID PROTEASE"/>
    <property type="match status" value="1"/>
</dbReference>
<evidence type="ECO:0000259" key="6">
    <source>
        <dbReference type="Pfam" id="PF01694"/>
    </source>
</evidence>
<sequence length="264" mass="30154">MNNIPPVVKNLIIINVLFLLATWILQTRNVDLVEFFGMHYPGSEKFRLHQIITHMFMHGGLFHLFFNMFALWMFGRVLESVWGSRRFMIYYFVTGLGAVALHMFVSHLEISAIQNSIEAFRNTPSPELLDQFVKKNLPNASVQVRDFINTWYDNPASSAYAAEGLSLMERILRLKMDIPTVGASGAVFGVLLAFGVLFPNTQLMLLFPPIPIKAKYFVIGYGLIELYLGFSRPGSNVAHFAHLGGMLFGYLLIKYWNKTTKHFY</sequence>
<evidence type="ECO:0000256" key="2">
    <source>
        <dbReference type="ARBA" id="ARBA00022692"/>
    </source>
</evidence>
<comment type="caution">
    <text evidence="7">The sequence shown here is derived from an EMBL/GenBank/DDBJ whole genome shotgun (WGS) entry which is preliminary data.</text>
</comment>
<keyword evidence="4 5" id="KW-0472">Membrane</keyword>
<comment type="subcellular location">
    <subcellularLocation>
        <location evidence="1">Membrane</location>
        <topology evidence="1">Multi-pass membrane protein</topology>
    </subcellularLocation>
</comment>
<dbReference type="Gene3D" id="1.20.1540.10">
    <property type="entry name" value="Rhomboid-like"/>
    <property type="match status" value="1"/>
</dbReference>
<dbReference type="PANTHER" id="PTHR43731:SF34">
    <property type="entry name" value="PEPTIDASE S54 RHOMBOID DOMAIN-CONTAINING PROTEIN"/>
    <property type="match status" value="1"/>
</dbReference>
<protein>
    <submittedName>
        <fullName evidence="7">Rhomboid family intramembrane serine protease</fullName>
    </submittedName>
</protein>
<organism evidence="7 8">
    <name type="scientific">Mariniphaga sediminis</name>
    <dbReference type="NCBI Taxonomy" id="1628158"/>
    <lineage>
        <taxon>Bacteria</taxon>
        <taxon>Pseudomonadati</taxon>
        <taxon>Bacteroidota</taxon>
        <taxon>Bacteroidia</taxon>
        <taxon>Marinilabiliales</taxon>
        <taxon>Prolixibacteraceae</taxon>
        <taxon>Mariniphaga</taxon>
    </lineage>
</organism>
<feature type="domain" description="Peptidase S54 rhomboid" evidence="6">
    <location>
        <begin position="171"/>
        <end position="253"/>
    </location>
</feature>
<dbReference type="Proteomes" id="UP000266441">
    <property type="component" value="Unassembled WGS sequence"/>
</dbReference>
<feature type="transmembrane region" description="Helical" evidence="5">
    <location>
        <begin position="87"/>
        <end position="105"/>
    </location>
</feature>
<gene>
    <name evidence="7" type="ORF">D1164_06475</name>
</gene>
<dbReference type="SMART" id="SM01160">
    <property type="entry name" value="DUF1751"/>
    <property type="match status" value="1"/>
</dbReference>
<keyword evidence="3 5" id="KW-1133">Transmembrane helix</keyword>
<dbReference type="InterPro" id="IPR022764">
    <property type="entry name" value="Peptidase_S54_rhomboid_dom"/>
</dbReference>
<proteinExistence type="predicted"/>
<evidence type="ECO:0000256" key="1">
    <source>
        <dbReference type="ARBA" id="ARBA00004141"/>
    </source>
</evidence>
<accession>A0A399D2W1</accession>
<dbReference type="EMBL" id="QWET01000004">
    <property type="protein sequence ID" value="RIH65907.1"/>
    <property type="molecule type" value="Genomic_DNA"/>
</dbReference>
<keyword evidence="7" id="KW-0645">Protease</keyword>
<dbReference type="GO" id="GO:0004252">
    <property type="term" value="F:serine-type endopeptidase activity"/>
    <property type="evidence" value="ECO:0007669"/>
    <property type="project" value="InterPro"/>
</dbReference>
<evidence type="ECO:0000313" key="8">
    <source>
        <dbReference type="Proteomes" id="UP000266441"/>
    </source>
</evidence>